<name>A0A2S8BQP8_9MYCO</name>
<dbReference type="InterPro" id="IPR016047">
    <property type="entry name" value="M23ase_b-sheet_dom"/>
</dbReference>
<dbReference type="CDD" id="cd12797">
    <property type="entry name" value="M23_peptidase"/>
    <property type="match status" value="1"/>
</dbReference>
<organism evidence="2 3">
    <name type="scientific">Mycobacterium talmoniae</name>
    <dbReference type="NCBI Taxonomy" id="1858794"/>
    <lineage>
        <taxon>Bacteria</taxon>
        <taxon>Bacillati</taxon>
        <taxon>Actinomycetota</taxon>
        <taxon>Actinomycetes</taxon>
        <taxon>Mycobacteriales</taxon>
        <taxon>Mycobacteriaceae</taxon>
        <taxon>Mycobacterium</taxon>
    </lineage>
</organism>
<evidence type="ECO:0000313" key="2">
    <source>
        <dbReference type="EMBL" id="PQM48946.1"/>
    </source>
</evidence>
<dbReference type="PANTHER" id="PTHR21666:SF270">
    <property type="entry name" value="MUREIN HYDROLASE ACTIVATOR ENVC"/>
    <property type="match status" value="1"/>
</dbReference>
<proteinExistence type="predicted"/>
<dbReference type="AlphaFoldDB" id="A0A2S8BQP8"/>
<dbReference type="EMBL" id="PPEA01000119">
    <property type="protein sequence ID" value="PQM48946.1"/>
    <property type="molecule type" value="Genomic_DNA"/>
</dbReference>
<sequence>MAGDQIATMGNRGDSTGPHLHFEVLLNGSSRIDPVPWLAKRGINMGG</sequence>
<evidence type="ECO:0000259" key="1">
    <source>
        <dbReference type="Pfam" id="PF01551"/>
    </source>
</evidence>
<comment type="caution">
    <text evidence="2">The sequence shown here is derived from an EMBL/GenBank/DDBJ whole genome shotgun (WGS) entry which is preliminary data.</text>
</comment>
<dbReference type="InterPro" id="IPR011055">
    <property type="entry name" value="Dup_hybrid_motif"/>
</dbReference>
<dbReference type="Gene3D" id="2.70.70.10">
    <property type="entry name" value="Glucose Permease (Domain IIA)"/>
    <property type="match status" value="1"/>
</dbReference>
<feature type="domain" description="M23ase beta-sheet core" evidence="1">
    <location>
        <begin position="2"/>
        <end position="34"/>
    </location>
</feature>
<gene>
    <name evidence="2" type="ORF">C1Y40_00828</name>
</gene>
<dbReference type="InterPro" id="IPR050570">
    <property type="entry name" value="Cell_wall_metabolism_enzyme"/>
</dbReference>
<dbReference type="Proteomes" id="UP000238296">
    <property type="component" value="Unassembled WGS sequence"/>
</dbReference>
<accession>A0A2S8BQP8</accession>
<protein>
    <recommendedName>
        <fullName evidence="1">M23ase beta-sheet core domain-containing protein</fullName>
    </recommendedName>
</protein>
<dbReference type="PANTHER" id="PTHR21666">
    <property type="entry name" value="PEPTIDASE-RELATED"/>
    <property type="match status" value="1"/>
</dbReference>
<evidence type="ECO:0000313" key="3">
    <source>
        <dbReference type="Proteomes" id="UP000238296"/>
    </source>
</evidence>
<dbReference type="Pfam" id="PF01551">
    <property type="entry name" value="Peptidase_M23"/>
    <property type="match status" value="1"/>
</dbReference>
<dbReference type="SUPFAM" id="SSF51261">
    <property type="entry name" value="Duplicated hybrid motif"/>
    <property type="match status" value="1"/>
</dbReference>
<dbReference type="GO" id="GO:0004222">
    <property type="term" value="F:metalloendopeptidase activity"/>
    <property type="evidence" value="ECO:0007669"/>
    <property type="project" value="TreeGrafter"/>
</dbReference>
<reference evidence="2 3" key="1">
    <citation type="journal article" date="2017" name="Int. J. Syst. Evol. Microbiol.">
        <title>Mycobacterium talmoniae sp. nov., a slowly growing mycobacterium isolated from human respiratory samples.</title>
        <authorList>
            <person name="Davidson R.M."/>
            <person name="DeGroote M.A."/>
            <person name="Marola J.L."/>
            <person name="Buss S."/>
            <person name="Jones V."/>
            <person name="McNeil M.R."/>
            <person name="Freifeld A.G."/>
            <person name="Elaine Epperson L."/>
            <person name="Hasan N.A."/>
            <person name="Jackson M."/>
            <person name="Iwen P.C."/>
            <person name="Salfinger M."/>
            <person name="Strong M."/>
        </authorList>
    </citation>
    <scope>NUCLEOTIDE SEQUENCE [LARGE SCALE GENOMIC DNA]</scope>
    <source>
        <strain evidence="2 3">ATCC BAA-2683</strain>
    </source>
</reference>